<keyword evidence="2" id="KW-0175">Coiled coil</keyword>
<sequence>MVHTRWFPVAVIAVIICLVLAVFTGAAKKDSIISRTLGGVLLPAERGITHAAVGVADTYNKFHGYDALKAENDSLKKQVTDLTKQLESAQADVKENKELKSMLGVSERNTSFSYEQAQVIGRTLDEWSSVLTIDAGSKDGLEKHDCVVTSQGMVGYISDLSDHTAQVTTIIDKNMSAGALVTRTGEIGVAAGDYKLMSDGKLKVSYLSKDADVVVGDSVTTSGTGGYFPKGLTIGTVESIKTESDGMSNYAVIAPMIKLSELTNVYIITETETTNAD</sequence>
<feature type="transmembrane region" description="Helical" evidence="3">
    <location>
        <begin position="6"/>
        <end position="27"/>
    </location>
</feature>
<keyword evidence="1" id="KW-0133">Cell shape</keyword>
<dbReference type="RefSeq" id="WP_216470043.1">
    <property type="nucleotide sequence ID" value="NZ_JAHLQI010000003.1"/>
</dbReference>
<comment type="similarity">
    <text evidence="1">Belongs to the MreC family.</text>
</comment>
<keyword evidence="3" id="KW-0472">Membrane</keyword>
<proteinExistence type="inferred from homology"/>
<keyword evidence="3" id="KW-1133">Transmembrane helix</keyword>
<dbReference type="PANTHER" id="PTHR34138:SF1">
    <property type="entry name" value="CELL SHAPE-DETERMINING PROTEIN MREC"/>
    <property type="match status" value="1"/>
</dbReference>
<dbReference type="InterPro" id="IPR055342">
    <property type="entry name" value="MreC_beta-barrel_core"/>
</dbReference>
<protein>
    <recommendedName>
        <fullName evidence="1">Cell shape-determining protein MreC</fullName>
    </recommendedName>
    <alternativeName>
        <fullName evidence="1">Cell shape protein MreC</fullName>
    </alternativeName>
</protein>
<dbReference type="Proteomes" id="UP000783588">
    <property type="component" value="Unassembled WGS sequence"/>
</dbReference>
<accession>A0ABS6ERR1</accession>
<evidence type="ECO:0000256" key="1">
    <source>
        <dbReference type="PIRNR" id="PIRNR038471"/>
    </source>
</evidence>
<keyword evidence="3" id="KW-0812">Transmembrane</keyword>
<dbReference type="PIRSF" id="PIRSF038471">
    <property type="entry name" value="MreC"/>
    <property type="match status" value="1"/>
</dbReference>
<keyword evidence="6" id="KW-1185">Reference proteome</keyword>
<evidence type="ECO:0000313" key="6">
    <source>
        <dbReference type="Proteomes" id="UP000783588"/>
    </source>
</evidence>
<dbReference type="PANTHER" id="PTHR34138">
    <property type="entry name" value="CELL SHAPE-DETERMINING PROTEIN MREC"/>
    <property type="match status" value="1"/>
</dbReference>
<evidence type="ECO:0000313" key="5">
    <source>
        <dbReference type="EMBL" id="MBU5490383.1"/>
    </source>
</evidence>
<reference evidence="5 6" key="1">
    <citation type="submission" date="2021-06" db="EMBL/GenBank/DDBJ databases">
        <authorList>
            <person name="Sun Q."/>
            <person name="Li D."/>
        </authorList>
    </citation>
    <scope>NUCLEOTIDE SEQUENCE [LARGE SCALE GENOMIC DNA]</scope>
    <source>
        <strain evidence="5 6">MSJd-7</strain>
    </source>
</reference>
<comment type="function">
    <text evidence="1">Involved in formation and maintenance of cell shape.</text>
</comment>
<evidence type="ECO:0000256" key="2">
    <source>
        <dbReference type="SAM" id="Coils"/>
    </source>
</evidence>
<name>A0ABS6ERR1_9FIRM</name>
<dbReference type="EMBL" id="JAHLQI010000003">
    <property type="protein sequence ID" value="MBU5490383.1"/>
    <property type="molecule type" value="Genomic_DNA"/>
</dbReference>
<evidence type="ECO:0000256" key="3">
    <source>
        <dbReference type="SAM" id="Phobius"/>
    </source>
</evidence>
<organism evidence="5 6">
    <name type="scientific">Butyricicoccus intestinisimiae</name>
    <dbReference type="NCBI Taxonomy" id="2841509"/>
    <lineage>
        <taxon>Bacteria</taxon>
        <taxon>Bacillati</taxon>
        <taxon>Bacillota</taxon>
        <taxon>Clostridia</taxon>
        <taxon>Eubacteriales</taxon>
        <taxon>Butyricicoccaceae</taxon>
        <taxon>Butyricicoccus</taxon>
    </lineage>
</organism>
<feature type="coiled-coil region" evidence="2">
    <location>
        <begin position="65"/>
        <end position="99"/>
    </location>
</feature>
<feature type="domain" description="Rod shape-determining protein MreC beta-barrel core" evidence="4">
    <location>
        <begin position="119"/>
        <end position="268"/>
    </location>
</feature>
<dbReference type="NCBIfam" id="TIGR00219">
    <property type="entry name" value="mreC"/>
    <property type="match status" value="1"/>
</dbReference>
<evidence type="ECO:0000259" key="4">
    <source>
        <dbReference type="Pfam" id="PF04085"/>
    </source>
</evidence>
<comment type="caution">
    <text evidence="5">The sequence shown here is derived from an EMBL/GenBank/DDBJ whole genome shotgun (WGS) entry which is preliminary data.</text>
</comment>
<dbReference type="InterPro" id="IPR007221">
    <property type="entry name" value="MreC"/>
</dbReference>
<dbReference type="Pfam" id="PF04085">
    <property type="entry name" value="MreC"/>
    <property type="match status" value="1"/>
</dbReference>
<gene>
    <name evidence="5" type="primary">mreC</name>
    <name evidence="5" type="ORF">KQI75_07080</name>
</gene>